<organism evidence="2 3">
    <name type="scientific">Antrodiella citrinella</name>
    <dbReference type="NCBI Taxonomy" id="2447956"/>
    <lineage>
        <taxon>Eukaryota</taxon>
        <taxon>Fungi</taxon>
        <taxon>Dikarya</taxon>
        <taxon>Basidiomycota</taxon>
        <taxon>Agaricomycotina</taxon>
        <taxon>Agaricomycetes</taxon>
        <taxon>Polyporales</taxon>
        <taxon>Steccherinaceae</taxon>
        <taxon>Antrodiella</taxon>
    </lineage>
</organism>
<feature type="non-terminal residue" evidence="2">
    <location>
        <position position="126"/>
    </location>
</feature>
<evidence type="ECO:0000256" key="1">
    <source>
        <dbReference type="SAM" id="MobiDB-lite"/>
    </source>
</evidence>
<protein>
    <submittedName>
        <fullName evidence="2">Uncharacterized protein</fullName>
    </submittedName>
</protein>
<evidence type="ECO:0000313" key="3">
    <source>
        <dbReference type="Proteomes" id="UP000308730"/>
    </source>
</evidence>
<feature type="region of interest" description="Disordered" evidence="1">
    <location>
        <begin position="1"/>
        <end position="113"/>
    </location>
</feature>
<dbReference type="EMBL" id="SGPM01000861">
    <property type="protein sequence ID" value="THH15069.1"/>
    <property type="molecule type" value="Genomic_DNA"/>
</dbReference>
<dbReference type="AlphaFoldDB" id="A0A4S4LRU7"/>
<accession>A0A4S4LRU7</accession>
<comment type="caution">
    <text evidence="2">The sequence shown here is derived from an EMBL/GenBank/DDBJ whole genome shotgun (WGS) entry which is preliminary data.</text>
</comment>
<proteinExistence type="predicted"/>
<keyword evidence="3" id="KW-1185">Reference proteome</keyword>
<evidence type="ECO:0000313" key="2">
    <source>
        <dbReference type="EMBL" id="THH15069.1"/>
    </source>
</evidence>
<feature type="compositionally biased region" description="Polar residues" evidence="1">
    <location>
        <begin position="10"/>
        <end position="32"/>
    </location>
</feature>
<dbReference type="Proteomes" id="UP000308730">
    <property type="component" value="Unassembled WGS sequence"/>
</dbReference>
<reference evidence="2 3" key="1">
    <citation type="submission" date="2019-02" db="EMBL/GenBank/DDBJ databases">
        <title>Genome sequencing of the rare red list fungi Antrodiella citrinella (Flaviporus citrinellus).</title>
        <authorList>
            <person name="Buettner E."/>
            <person name="Kellner H."/>
        </authorList>
    </citation>
    <scope>NUCLEOTIDE SEQUENCE [LARGE SCALE GENOMIC DNA]</scope>
    <source>
        <strain evidence="2 3">DSM 108506</strain>
    </source>
</reference>
<gene>
    <name evidence="2" type="ORF">EUX98_g9522</name>
</gene>
<name>A0A4S4LRU7_9APHY</name>
<sequence>MVLQTKRSARPSSQTVFASSSKPVNKRLNSGKSPKKRFHHLSDRATNKRRRIQSMVQSSPGPARAGGCSNDIGSDSDLRDEQRSEDEDVPGQGHQSSEEPPESDGDSELKREFKELMWAIDVGEDN</sequence>